<organism evidence="2 3">
    <name type="scientific">Platanthera zijinensis</name>
    <dbReference type="NCBI Taxonomy" id="2320716"/>
    <lineage>
        <taxon>Eukaryota</taxon>
        <taxon>Viridiplantae</taxon>
        <taxon>Streptophyta</taxon>
        <taxon>Embryophyta</taxon>
        <taxon>Tracheophyta</taxon>
        <taxon>Spermatophyta</taxon>
        <taxon>Magnoliopsida</taxon>
        <taxon>Liliopsida</taxon>
        <taxon>Asparagales</taxon>
        <taxon>Orchidaceae</taxon>
        <taxon>Orchidoideae</taxon>
        <taxon>Orchideae</taxon>
        <taxon>Orchidinae</taxon>
        <taxon>Platanthera</taxon>
    </lineage>
</organism>
<dbReference type="EMBL" id="JBBWWQ010000002">
    <property type="protein sequence ID" value="KAK8953788.1"/>
    <property type="molecule type" value="Genomic_DNA"/>
</dbReference>
<sequence length="222" mass="23962">MAVSCFNGVAEKVQYNDNLVLSLQRTDVAAITIEKKNQSIQRRVTTKENEDGDDIEDLEDAVTGAVPDSRFMAKAMMQSLARKAASRPIPNTTKPKPVLLGTINCSIEPKFYGTVGVDESHSEHVARQMTHGSASSLITTSREREPGRGSPSVLGLRRAGGEVAYERAGWVGQLAQPARLASARASWPLWVATSGLELSSTKVGSTLTNFGWARAGWFSSLI</sequence>
<dbReference type="AlphaFoldDB" id="A0AAP0BXX3"/>
<evidence type="ECO:0000313" key="2">
    <source>
        <dbReference type="EMBL" id="KAK8953788.1"/>
    </source>
</evidence>
<proteinExistence type="predicted"/>
<name>A0AAP0BXX3_9ASPA</name>
<accession>A0AAP0BXX3</accession>
<keyword evidence="3" id="KW-1185">Reference proteome</keyword>
<dbReference type="Proteomes" id="UP001418222">
    <property type="component" value="Unassembled WGS sequence"/>
</dbReference>
<comment type="caution">
    <text evidence="2">The sequence shown here is derived from an EMBL/GenBank/DDBJ whole genome shotgun (WGS) entry which is preliminary data.</text>
</comment>
<evidence type="ECO:0000256" key="1">
    <source>
        <dbReference type="SAM" id="MobiDB-lite"/>
    </source>
</evidence>
<gene>
    <name evidence="2" type="ORF">KSP39_PZI002060</name>
</gene>
<feature type="compositionally biased region" description="Polar residues" evidence="1">
    <location>
        <begin position="130"/>
        <end position="140"/>
    </location>
</feature>
<reference evidence="2 3" key="1">
    <citation type="journal article" date="2022" name="Nat. Plants">
        <title>Genomes of leafy and leafless Platanthera orchids illuminate the evolution of mycoheterotrophy.</title>
        <authorList>
            <person name="Li M.H."/>
            <person name="Liu K.W."/>
            <person name="Li Z."/>
            <person name="Lu H.C."/>
            <person name="Ye Q.L."/>
            <person name="Zhang D."/>
            <person name="Wang J.Y."/>
            <person name="Li Y.F."/>
            <person name="Zhong Z.M."/>
            <person name="Liu X."/>
            <person name="Yu X."/>
            <person name="Liu D.K."/>
            <person name="Tu X.D."/>
            <person name="Liu B."/>
            <person name="Hao Y."/>
            <person name="Liao X.Y."/>
            <person name="Jiang Y.T."/>
            <person name="Sun W.H."/>
            <person name="Chen J."/>
            <person name="Chen Y.Q."/>
            <person name="Ai Y."/>
            <person name="Zhai J.W."/>
            <person name="Wu S.S."/>
            <person name="Zhou Z."/>
            <person name="Hsiao Y.Y."/>
            <person name="Wu W.L."/>
            <person name="Chen Y.Y."/>
            <person name="Lin Y.F."/>
            <person name="Hsu J.L."/>
            <person name="Li C.Y."/>
            <person name="Wang Z.W."/>
            <person name="Zhao X."/>
            <person name="Zhong W.Y."/>
            <person name="Ma X.K."/>
            <person name="Ma L."/>
            <person name="Huang J."/>
            <person name="Chen G.Z."/>
            <person name="Huang M.Z."/>
            <person name="Huang L."/>
            <person name="Peng D.H."/>
            <person name="Luo Y.B."/>
            <person name="Zou S.Q."/>
            <person name="Chen S.P."/>
            <person name="Lan S."/>
            <person name="Tsai W.C."/>
            <person name="Van de Peer Y."/>
            <person name="Liu Z.J."/>
        </authorList>
    </citation>
    <scope>NUCLEOTIDE SEQUENCE [LARGE SCALE GENOMIC DNA]</scope>
    <source>
        <strain evidence="2">Lor287</strain>
    </source>
</reference>
<evidence type="ECO:0000313" key="3">
    <source>
        <dbReference type="Proteomes" id="UP001418222"/>
    </source>
</evidence>
<feature type="region of interest" description="Disordered" evidence="1">
    <location>
        <begin position="126"/>
        <end position="155"/>
    </location>
</feature>
<protein>
    <submittedName>
        <fullName evidence="2">Uncharacterized protein</fullName>
    </submittedName>
</protein>